<accession>A0A8H5HTV3</accession>
<protein>
    <submittedName>
        <fullName evidence="1">Uncharacterized protein</fullName>
    </submittedName>
</protein>
<comment type="caution">
    <text evidence="1">The sequence shown here is derived from an EMBL/GenBank/DDBJ whole genome shotgun (WGS) entry which is preliminary data.</text>
</comment>
<gene>
    <name evidence="1" type="ORF">D9757_004966</name>
</gene>
<evidence type="ECO:0000313" key="1">
    <source>
        <dbReference type="EMBL" id="KAF5389145.1"/>
    </source>
</evidence>
<reference evidence="1 2" key="1">
    <citation type="journal article" date="2020" name="ISME J.">
        <title>Uncovering the hidden diversity of litter-decomposition mechanisms in mushroom-forming fungi.</title>
        <authorList>
            <person name="Floudas D."/>
            <person name="Bentzer J."/>
            <person name="Ahren D."/>
            <person name="Johansson T."/>
            <person name="Persson P."/>
            <person name="Tunlid A."/>
        </authorList>
    </citation>
    <scope>NUCLEOTIDE SEQUENCE [LARGE SCALE GENOMIC DNA]</scope>
    <source>
        <strain evidence="1 2">CBS 406.79</strain>
    </source>
</reference>
<sequence>MSTRGRVLVSAYLQIPRSVPEILSLSSRLVPYPTAPVPTIFVWGECGGEKPETWDRSILRDERKILDDSPLNFTAHRQSLAEEDEPFACSKI</sequence>
<keyword evidence="2" id="KW-1185">Reference proteome</keyword>
<name>A0A8H5HTV3_9AGAR</name>
<evidence type="ECO:0000313" key="2">
    <source>
        <dbReference type="Proteomes" id="UP000518752"/>
    </source>
</evidence>
<dbReference type="AlphaFoldDB" id="A0A8H5HTV3"/>
<organism evidence="1 2">
    <name type="scientific">Collybiopsis confluens</name>
    <dbReference type="NCBI Taxonomy" id="2823264"/>
    <lineage>
        <taxon>Eukaryota</taxon>
        <taxon>Fungi</taxon>
        <taxon>Dikarya</taxon>
        <taxon>Basidiomycota</taxon>
        <taxon>Agaricomycotina</taxon>
        <taxon>Agaricomycetes</taxon>
        <taxon>Agaricomycetidae</taxon>
        <taxon>Agaricales</taxon>
        <taxon>Marasmiineae</taxon>
        <taxon>Omphalotaceae</taxon>
        <taxon>Collybiopsis</taxon>
    </lineage>
</organism>
<proteinExistence type="predicted"/>
<dbReference type="EMBL" id="JAACJN010000024">
    <property type="protein sequence ID" value="KAF5389145.1"/>
    <property type="molecule type" value="Genomic_DNA"/>
</dbReference>
<dbReference type="Proteomes" id="UP000518752">
    <property type="component" value="Unassembled WGS sequence"/>
</dbReference>